<gene>
    <name evidence="4" type="ORF">EJN92_08225</name>
</gene>
<feature type="domain" description="D-isomer specific 2-hydroxyacid dehydrogenase NAD-binding" evidence="3">
    <location>
        <begin position="112"/>
        <end position="284"/>
    </location>
</feature>
<evidence type="ECO:0000313" key="4">
    <source>
        <dbReference type="EMBL" id="AZP11994.1"/>
    </source>
</evidence>
<dbReference type="GO" id="GO:0051287">
    <property type="term" value="F:NAD binding"/>
    <property type="evidence" value="ECO:0007669"/>
    <property type="project" value="InterPro"/>
</dbReference>
<dbReference type="PANTHER" id="PTHR43333:SF1">
    <property type="entry name" value="D-ISOMER SPECIFIC 2-HYDROXYACID DEHYDROGENASE NAD-BINDING DOMAIN-CONTAINING PROTEIN"/>
    <property type="match status" value="1"/>
</dbReference>
<dbReference type="RefSeq" id="WP_126127376.1">
    <property type="nucleotide sequence ID" value="NZ_CP034464.1"/>
</dbReference>
<dbReference type="AlphaFoldDB" id="A0A3Q9BQ57"/>
<evidence type="ECO:0000256" key="2">
    <source>
        <dbReference type="ARBA" id="ARBA00023027"/>
    </source>
</evidence>
<keyword evidence="1" id="KW-0560">Oxidoreductase</keyword>
<evidence type="ECO:0000259" key="3">
    <source>
        <dbReference type="Pfam" id="PF02826"/>
    </source>
</evidence>
<organism evidence="4 5">
    <name type="scientific">Undibacterium parvum</name>
    <dbReference type="NCBI Taxonomy" id="401471"/>
    <lineage>
        <taxon>Bacteria</taxon>
        <taxon>Pseudomonadati</taxon>
        <taxon>Pseudomonadota</taxon>
        <taxon>Betaproteobacteria</taxon>
        <taxon>Burkholderiales</taxon>
        <taxon>Oxalobacteraceae</taxon>
        <taxon>Undibacterium</taxon>
    </lineage>
</organism>
<dbReference type="Gene3D" id="3.40.50.720">
    <property type="entry name" value="NAD(P)-binding Rossmann-like Domain"/>
    <property type="match status" value="2"/>
</dbReference>
<dbReference type="OrthoDB" id="9787219at2"/>
<name>A0A3Q9BQ57_9BURK</name>
<evidence type="ECO:0000313" key="5">
    <source>
        <dbReference type="Proteomes" id="UP000275663"/>
    </source>
</evidence>
<dbReference type="SUPFAM" id="SSF51735">
    <property type="entry name" value="NAD(P)-binding Rossmann-fold domains"/>
    <property type="match status" value="1"/>
</dbReference>
<dbReference type="CDD" id="cd12164">
    <property type="entry name" value="GDH_like_2"/>
    <property type="match status" value="1"/>
</dbReference>
<keyword evidence="4" id="KW-0670">Pyruvate</keyword>
<dbReference type="Pfam" id="PF02826">
    <property type="entry name" value="2-Hacid_dh_C"/>
    <property type="match status" value="1"/>
</dbReference>
<keyword evidence="2" id="KW-0520">NAD</keyword>
<dbReference type="InterPro" id="IPR036291">
    <property type="entry name" value="NAD(P)-bd_dom_sf"/>
</dbReference>
<dbReference type="Proteomes" id="UP000275663">
    <property type="component" value="Chromosome"/>
</dbReference>
<proteinExistence type="predicted"/>
<sequence>MIANGAHPPIPFIATADYAKTGQWISALQQAMPQEQIVAFNSLSEQQRQSCQLAIVANPDPADILRLPQLVWLHSVWAGVERLLADLGTSDLKIVRLVDPQLADTMAEAVLAWVLYLHRDMPGYARQQKQNLWQPRDYIKPQDKTVSLLGLGALGEAAALRLLAAGFKVNGWSRSKKNLEHVTCFGGLDELPQMLAKTDILVCLLPLTADTKGLLNAATLACLPKGAALINFARGAIIEDAALLAALDSQQLRHAVLDVFSQEPLPPQQAYWQHPQVTVLPHISAPTDLATAAAIVAGNIARYRKNGQLPNSVDSLRGY</sequence>
<dbReference type="PANTHER" id="PTHR43333">
    <property type="entry name" value="2-HACID_DH_C DOMAIN-CONTAINING PROTEIN"/>
    <property type="match status" value="1"/>
</dbReference>
<dbReference type="EMBL" id="CP034464">
    <property type="protein sequence ID" value="AZP11994.1"/>
    <property type="molecule type" value="Genomic_DNA"/>
</dbReference>
<protein>
    <submittedName>
        <fullName evidence="4">Glyoxylate/hydroxypyruvate reductase A</fullName>
    </submittedName>
</protein>
<reference evidence="4 5" key="1">
    <citation type="journal article" date="2011" name="Int. J. Syst. Evol. Microbiol.">
        <title>Description of Undibacterium oligocarboniphilum sp. nov., isolated from purified water, and Undibacterium pigrum strain CCUG 49012 as the type strain of Undibacterium parvum sp. nov., and emended descriptions of the genus Undibacterium and the species Undibacterium pigrum.</title>
        <authorList>
            <person name="Eder W."/>
            <person name="Wanner G."/>
            <person name="Ludwig W."/>
            <person name="Busse H.J."/>
            <person name="Ziemke-Kageler F."/>
            <person name="Lang E."/>
        </authorList>
    </citation>
    <scope>NUCLEOTIDE SEQUENCE [LARGE SCALE GENOMIC DNA]</scope>
    <source>
        <strain evidence="4 5">DSM 23061</strain>
    </source>
</reference>
<dbReference type="GO" id="GO:0016491">
    <property type="term" value="F:oxidoreductase activity"/>
    <property type="evidence" value="ECO:0007669"/>
    <property type="project" value="UniProtKB-KW"/>
</dbReference>
<evidence type="ECO:0000256" key="1">
    <source>
        <dbReference type="ARBA" id="ARBA00023002"/>
    </source>
</evidence>
<keyword evidence="5" id="KW-1185">Reference proteome</keyword>
<accession>A0A3Q9BQ57</accession>
<dbReference type="InterPro" id="IPR006140">
    <property type="entry name" value="D-isomer_DH_NAD-bd"/>
</dbReference>
<dbReference type="KEGG" id="upv:EJN92_08225"/>